<dbReference type="SUPFAM" id="SSF54928">
    <property type="entry name" value="RNA-binding domain, RBD"/>
    <property type="match status" value="1"/>
</dbReference>
<keyword evidence="2" id="KW-0747">Spliceosome</keyword>
<keyword evidence="3" id="KW-0508">mRNA splicing</keyword>
<dbReference type="EnsemblPlants" id="KRG89791">
    <property type="protein sequence ID" value="KRG89791"/>
    <property type="gene ID" value="GLYMA_20G048600"/>
</dbReference>
<evidence type="ECO:0000313" key="7">
    <source>
        <dbReference type="EnsemblPlants" id="KRG89791"/>
    </source>
</evidence>
<keyword evidence="8" id="KW-1185">Reference proteome</keyword>
<sequence>MAYYGDHKDVSSFYFTRFPEDTTEEELWQHFKKVGDVREVFISKRRNRNSRKYGFVRFKSVEDVYELERKLDNIVLGGLRMYVNIPKYGKERSGMTLSTARGKQYVKQYEDENRGTYPSTKQPVPSGLNRGSFADAVVGRNSRVDQRKPPTNEDYLCHSLRSSVQLDIPLSGQKWLHEAWVGRLKNLALFDRVEEDILWDLGVNISLKYIGGDMILLLGLTKEQARQMMDAKNEGGDSLFHTLEKWSPQMRSGYRLTWVQC</sequence>
<dbReference type="GO" id="GO:0016607">
    <property type="term" value="C:nuclear speck"/>
    <property type="evidence" value="ECO:0000318"/>
    <property type="project" value="GO_Central"/>
</dbReference>
<dbReference type="PROSITE" id="PS50102">
    <property type="entry name" value="RRM"/>
    <property type="match status" value="1"/>
</dbReference>
<evidence type="ECO:0000313" key="8">
    <source>
        <dbReference type="Proteomes" id="UP000008827"/>
    </source>
</evidence>
<reference evidence="7" key="2">
    <citation type="submission" date="2018-02" db="UniProtKB">
        <authorList>
            <consortium name="EnsemblPlants"/>
        </authorList>
    </citation>
    <scope>IDENTIFICATION</scope>
    <source>
        <strain evidence="7">Williams 82</strain>
    </source>
</reference>
<keyword evidence="1" id="KW-0507">mRNA processing</keyword>
<proteinExistence type="predicted"/>
<dbReference type="Pfam" id="PF00076">
    <property type="entry name" value="RRM_1"/>
    <property type="match status" value="1"/>
</dbReference>
<dbReference type="GO" id="GO:0000381">
    <property type="term" value="P:regulation of alternative mRNA splicing, via spliceosome"/>
    <property type="evidence" value="ECO:0000318"/>
    <property type="project" value="GO_Central"/>
</dbReference>
<dbReference type="CDD" id="cd00590">
    <property type="entry name" value="RRM_SF"/>
    <property type="match status" value="1"/>
</dbReference>
<evidence type="ECO:0000256" key="3">
    <source>
        <dbReference type="ARBA" id="ARBA00023187"/>
    </source>
</evidence>
<dbReference type="GO" id="GO:0005681">
    <property type="term" value="C:spliceosomal complex"/>
    <property type="evidence" value="ECO:0007669"/>
    <property type="project" value="UniProtKB-KW"/>
</dbReference>
<reference evidence="6 7" key="1">
    <citation type="journal article" date="2010" name="Nature">
        <title>Genome sequence of the palaeopolyploid soybean.</title>
        <authorList>
            <person name="Schmutz J."/>
            <person name="Cannon S.B."/>
            <person name="Schlueter J."/>
            <person name="Ma J."/>
            <person name="Mitros T."/>
            <person name="Nelson W."/>
            <person name="Hyten D.L."/>
            <person name="Song Q."/>
            <person name="Thelen J.J."/>
            <person name="Cheng J."/>
            <person name="Xu D."/>
            <person name="Hellsten U."/>
            <person name="May G.D."/>
            <person name="Yu Y."/>
            <person name="Sakurai T."/>
            <person name="Umezawa T."/>
            <person name="Bhattacharyya M.K."/>
            <person name="Sandhu D."/>
            <person name="Valliyodan B."/>
            <person name="Lindquist E."/>
            <person name="Peto M."/>
            <person name="Grant D."/>
            <person name="Shu S."/>
            <person name="Goodstein D."/>
            <person name="Barry K."/>
            <person name="Futrell-Griggs M."/>
            <person name="Abernathy B."/>
            <person name="Du J."/>
            <person name="Tian Z."/>
            <person name="Zhu L."/>
            <person name="Gill N."/>
            <person name="Joshi T."/>
            <person name="Libault M."/>
            <person name="Sethuraman A."/>
            <person name="Zhang X.-C."/>
            <person name="Shinozaki K."/>
            <person name="Nguyen H.T."/>
            <person name="Wing R.A."/>
            <person name="Cregan P."/>
            <person name="Specht J."/>
            <person name="Grimwood J."/>
            <person name="Rokhsar D."/>
            <person name="Stacey G."/>
            <person name="Shoemaker R.C."/>
            <person name="Jackson S.A."/>
        </authorList>
    </citation>
    <scope>NUCLEOTIDE SEQUENCE</scope>
    <source>
        <strain evidence="7">cv. Williams 82</strain>
        <tissue evidence="6">Callus</tissue>
    </source>
</reference>
<dbReference type="InterPro" id="IPR050907">
    <property type="entry name" value="SRSF"/>
</dbReference>
<dbReference type="Proteomes" id="UP000008827">
    <property type="component" value="Chromosome 20"/>
</dbReference>
<keyword evidence="4" id="KW-0694">RNA-binding</keyword>
<evidence type="ECO:0000259" key="5">
    <source>
        <dbReference type="PROSITE" id="PS50102"/>
    </source>
</evidence>
<dbReference type="PaxDb" id="3847-GLYMA20G10853.1"/>
<feature type="domain" description="RRM" evidence="5">
    <location>
        <begin position="11"/>
        <end position="88"/>
    </location>
</feature>
<evidence type="ECO:0000313" key="6">
    <source>
        <dbReference type="EMBL" id="KRG89791.1"/>
    </source>
</evidence>
<gene>
    <name evidence="6" type="ORF">GLYMA_20G048600</name>
</gene>
<name>K7N1L4_SOYBN</name>
<evidence type="ECO:0000256" key="2">
    <source>
        <dbReference type="ARBA" id="ARBA00022728"/>
    </source>
</evidence>
<dbReference type="HOGENOM" id="CLU_030775_0_0_1"/>
<dbReference type="InParanoid" id="K7N1L4"/>
<protein>
    <recommendedName>
        <fullName evidence="5">RRM domain-containing protein</fullName>
    </recommendedName>
</protein>
<dbReference type="Gramene" id="KRG89791">
    <property type="protein sequence ID" value="KRG89791"/>
    <property type="gene ID" value="GLYMA_20G048600"/>
</dbReference>
<dbReference type="InterPro" id="IPR035979">
    <property type="entry name" value="RBD_domain_sf"/>
</dbReference>
<dbReference type="GO" id="GO:0006397">
    <property type="term" value="P:mRNA processing"/>
    <property type="evidence" value="ECO:0007669"/>
    <property type="project" value="UniProtKB-KW"/>
</dbReference>
<dbReference type="InterPro" id="IPR012677">
    <property type="entry name" value="Nucleotide-bd_a/b_plait_sf"/>
</dbReference>
<accession>K7N1L4</accession>
<dbReference type="STRING" id="3847.K7N1L4"/>
<dbReference type="SMART" id="SM00360">
    <property type="entry name" value="RRM"/>
    <property type="match status" value="1"/>
</dbReference>
<dbReference type="SMR" id="K7N1L4"/>
<dbReference type="GO" id="GO:0003729">
    <property type="term" value="F:mRNA binding"/>
    <property type="evidence" value="ECO:0000318"/>
    <property type="project" value="GO_Central"/>
</dbReference>
<evidence type="ECO:0000256" key="4">
    <source>
        <dbReference type="PROSITE-ProRule" id="PRU00176"/>
    </source>
</evidence>
<dbReference type="InterPro" id="IPR000504">
    <property type="entry name" value="RRM_dom"/>
</dbReference>
<reference evidence="6" key="3">
    <citation type="submission" date="2018-07" db="EMBL/GenBank/DDBJ databases">
        <title>WGS assembly of Glycine max.</title>
        <authorList>
            <person name="Schmutz J."/>
            <person name="Cannon S."/>
            <person name="Schlueter J."/>
            <person name="Ma J."/>
            <person name="Mitros T."/>
            <person name="Nelson W."/>
            <person name="Hyten D."/>
            <person name="Song Q."/>
            <person name="Thelen J."/>
            <person name="Cheng J."/>
            <person name="Xu D."/>
            <person name="Hellsten U."/>
            <person name="May G."/>
            <person name="Yu Y."/>
            <person name="Sakurai T."/>
            <person name="Umezawa T."/>
            <person name="Bhattacharyya M."/>
            <person name="Sandhu D."/>
            <person name="Valliyodan B."/>
            <person name="Lindquist E."/>
            <person name="Peto M."/>
            <person name="Grant D."/>
            <person name="Shu S."/>
            <person name="Goodstein D."/>
            <person name="Barry K."/>
            <person name="Futrell-Griggs M."/>
            <person name="Abernathy B."/>
            <person name="Du J."/>
            <person name="Tian Z."/>
            <person name="Zhu L."/>
            <person name="Gill N."/>
            <person name="Joshi T."/>
            <person name="Libault M."/>
            <person name="Sethuraman A."/>
            <person name="Zhang X."/>
            <person name="Shinozaki K."/>
            <person name="Nguyen H."/>
            <person name="Wing R."/>
            <person name="Cregan P."/>
            <person name="Specht J."/>
            <person name="Grimwood J."/>
            <person name="Rokhsar D."/>
            <person name="Stacey G."/>
            <person name="Shoemaker R."/>
            <person name="Jackson S."/>
        </authorList>
    </citation>
    <scope>NUCLEOTIDE SEQUENCE</scope>
    <source>
        <tissue evidence="6">Callus</tissue>
    </source>
</reference>
<dbReference type="PANTHER" id="PTHR23147">
    <property type="entry name" value="SERINE/ARGININE RICH SPLICING FACTOR"/>
    <property type="match status" value="1"/>
</dbReference>
<dbReference type="EMBL" id="CM000853">
    <property type="protein sequence ID" value="KRG89791.1"/>
    <property type="molecule type" value="Genomic_DNA"/>
</dbReference>
<evidence type="ECO:0000256" key="1">
    <source>
        <dbReference type="ARBA" id="ARBA00022664"/>
    </source>
</evidence>
<dbReference type="AlphaFoldDB" id="K7N1L4"/>
<dbReference type="Gene3D" id="3.30.70.330">
    <property type="match status" value="1"/>
</dbReference>
<organism evidence="6">
    <name type="scientific">Glycine max</name>
    <name type="common">Soybean</name>
    <name type="synonym">Glycine hispida</name>
    <dbReference type="NCBI Taxonomy" id="3847"/>
    <lineage>
        <taxon>Eukaryota</taxon>
        <taxon>Viridiplantae</taxon>
        <taxon>Streptophyta</taxon>
        <taxon>Embryophyta</taxon>
        <taxon>Tracheophyta</taxon>
        <taxon>Spermatophyta</taxon>
        <taxon>Magnoliopsida</taxon>
        <taxon>eudicotyledons</taxon>
        <taxon>Gunneridae</taxon>
        <taxon>Pentapetalae</taxon>
        <taxon>rosids</taxon>
        <taxon>fabids</taxon>
        <taxon>Fabales</taxon>
        <taxon>Fabaceae</taxon>
        <taxon>Papilionoideae</taxon>
        <taxon>50 kb inversion clade</taxon>
        <taxon>NPAAA clade</taxon>
        <taxon>indigoferoid/millettioid clade</taxon>
        <taxon>Phaseoleae</taxon>
        <taxon>Glycine</taxon>
        <taxon>Glycine subgen. Soja</taxon>
    </lineage>
</organism>
<dbReference type="GO" id="GO:0008380">
    <property type="term" value="P:RNA splicing"/>
    <property type="evidence" value="ECO:0007669"/>
    <property type="project" value="UniProtKB-KW"/>
</dbReference>